<evidence type="ECO:0000256" key="1">
    <source>
        <dbReference type="SAM" id="Phobius"/>
    </source>
</evidence>
<feature type="transmembrane region" description="Helical" evidence="1">
    <location>
        <begin position="46"/>
        <end position="65"/>
    </location>
</feature>
<dbReference type="Pfam" id="PF06961">
    <property type="entry name" value="DUF1294"/>
    <property type="match status" value="1"/>
</dbReference>
<feature type="transmembrane region" description="Helical" evidence="1">
    <location>
        <begin position="14"/>
        <end position="34"/>
    </location>
</feature>
<evidence type="ECO:0000313" key="2">
    <source>
        <dbReference type="EMBL" id="XFO73510.1"/>
    </source>
</evidence>
<name>A0ABZ3J605_SPOA4</name>
<dbReference type="RefSeq" id="WP_093795352.1">
    <property type="nucleotide sequence ID" value="NZ_CP155571.1"/>
</dbReference>
<accession>A0ABZ3J605</accession>
<keyword evidence="1" id="KW-1133">Transmembrane helix</keyword>
<reference evidence="2" key="1">
    <citation type="submission" date="2024-05" db="EMBL/GenBank/DDBJ databases">
        <title>Isolation and characterization of Sporomusa carbonis sp. nov., a carboxydotrophic hydrogenogen in the genus of Sporomusa isolated from a charcoal burning pile.</title>
        <authorList>
            <person name="Boeer T."/>
            <person name="Rosenbaum F."/>
            <person name="Eysell L."/>
            <person name="Mueller V."/>
            <person name="Daniel R."/>
            <person name="Poehlein A."/>
        </authorList>
    </citation>
    <scope>NUCLEOTIDE SEQUENCE [LARGE SCALE GENOMIC DNA]</scope>
    <source>
        <strain evidence="2">DSM 3132</strain>
    </source>
</reference>
<keyword evidence="3" id="KW-1185">Reference proteome</keyword>
<keyword evidence="1" id="KW-0812">Transmembrane</keyword>
<feature type="transmembrane region" description="Helical" evidence="1">
    <location>
        <begin position="71"/>
        <end position="94"/>
    </location>
</feature>
<evidence type="ECO:0008006" key="4">
    <source>
        <dbReference type="Google" id="ProtNLM"/>
    </source>
</evidence>
<gene>
    <name evidence="2" type="ORF">SPACI_036170</name>
</gene>
<dbReference type="Proteomes" id="UP000216052">
    <property type="component" value="Chromosome"/>
</dbReference>
<proteinExistence type="predicted"/>
<evidence type="ECO:0000313" key="3">
    <source>
        <dbReference type="Proteomes" id="UP000216052"/>
    </source>
</evidence>
<dbReference type="InterPro" id="IPR010718">
    <property type="entry name" value="DUF1294"/>
</dbReference>
<organism evidence="2 3">
    <name type="scientific">Sporomusa acidovorans (strain ATCC 49682 / DSM 3132 / Mol)</name>
    <dbReference type="NCBI Taxonomy" id="1123286"/>
    <lineage>
        <taxon>Bacteria</taxon>
        <taxon>Bacillati</taxon>
        <taxon>Bacillota</taxon>
        <taxon>Negativicutes</taxon>
        <taxon>Selenomonadales</taxon>
        <taxon>Sporomusaceae</taxon>
        <taxon>Sporomusa</taxon>
    </lineage>
</organism>
<protein>
    <recommendedName>
        <fullName evidence="4">DUF1294 domain-containing protein</fullName>
    </recommendedName>
</protein>
<dbReference type="EMBL" id="CP155571">
    <property type="protein sequence ID" value="XFO73510.1"/>
    <property type="molecule type" value="Genomic_DNA"/>
</dbReference>
<sequence length="95" mass="11266">MVVDFIHKALNIELALYFCWNLIAFVTVWADKCFARIQARRIRERTFFLIALLFGAAGVLIGMYVHRHKTLHQNFVIGIPILFFINIFCLYMLWK</sequence>
<keyword evidence="1" id="KW-0472">Membrane</keyword>